<reference evidence="2" key="1">
    <citation type="submission" date="2019-10" db="EMBL/GenBank/DDBJ databases">
        <authorList>
            <consortium name="DOE Joint Genome Institute"/>
            <person name="Kuo A."/>
            <person name="Miyauchi S."/>
            <person name="Kiss E."/>
            <person name="Drula E."/>
            <person name="Kohler A."/>
            <person name="Sanchez-Garcia M."/>
            <person name="Andreopoulos B."/>
            <person name="Barry K.W."/>
            <person name="Bonito G."/>
            <person name="Buee M."/>
            <person name="Carver A."/>
            <person name="Chen C."/>
            <person name="Cichocki N."/>
            <person name="Clum A."/>
            <person name="Culley D."/>
            <person name="Crous P.W."/>
            <person name="Fauchery L."/>
            <person name="Girlanda M."/>
            <person name="Hayes R."/>
            <person name="Keri Z."/>
            <person name="LaButti K."/>
            <person name="Lipzen A."/>
            <person name="Lombard V."/>
            <person name="Magnuson J."/>
            <person name="Maillard F."/>
            <person name="Morin E."/>
            <person name="Murat C."/>
            <person name="Nolan M."/>
            <person name="Ohm R."/>
            <person name="Pangilinan J."/>
            <person name="Pereira M."/>
            <person name="Perotto S."/>
            <person name="Peter M."/>
            <person name="Riley R."/>
            <person name="Sitrit Y."/>
            <person name="Stielow B."/>
            <person name="Szollosi G."/>
            <person name="Zifcakova L."/>
            <person name="Stursova M."/>
            <person name="Spatafora J.W."/>
            <person name="Tedersoo L."/>
            <person name="Vaario L.-M."/>
            <person name="Yamada A."/>
            <person name="Yan M."/>
            <person name="Wang P."/>
            <person name="Xu J."/>
            <person name="Bruns T."/>
            <person name="Baldrian P."/>
            <person name="Vilgalys R."/>
            <person name="Henrissat B."/>
            <person name="Grigoriev I.V."/>
            <person name="Hibbett D."/>
            <person name="Nagy L.G."/>
            <person name="Martin F.M."/>
        </authorList>
    </citation>
    <scope>NUCLEOTIDE SEQUENCE</scope>
    <source>
        <strain evidence="2">BED1</strain>
    </source>
</reference>
<dbReference type="Proteomes" id="UP001194468">
    <property type="component" value="Unassembled WGS sequence"/>
</dbReference>
<evidence type="ECO:0000259" key="1">
    <source>
        <dbReference type="Pfam" id="PF13383"/>
    </source>
</evidence>
<evidence type="ECO:0000313" key="2">
    <source>
        <dbReference type="EMBL" id="KAF8431336.1"/>
    </source>
</evidence>
<dbReference type="PANTHER" id="PTHR32026">
    <property type="entry name" value="METHYLTRANSFERASE-LIKE PROTEIN 24"/>
    <property type="match status" value="1"/>
</dbReference>
<feature type="domain" description="Methyltransferase" evidence="1">
    <location>
        <begin position="79"/>
        <end position="158"/>
    </location>
</feature>
<comment type="caution">
    <text evidence="2">The sequence shown here is derived from an EMBL/GenBank/DDBJ whole genome shotgun (WGS) entry which is preliminary data.</text>
</comment>
<dbReference type="InterPro" id="IPR026913">
    <property type="entry name" value="METTL24"/>
</dbReference>
<protein>
    <recommendedName>
        <fullName evidence="1">Methyltransferase domain-containing protein</fullName>
    </recommendedName>
</protein>
<organism evidence="2 3">
    <name type="scientific">Boletus edulis BED1</name>
    <dbReference type="NCBI Taxonomy" id="1328754"/>
    <lineage>
        <taxon>Eukaryota</taxon>
        <taxon>Fungi</taxon>
        <taxon>Dikarya</taxon>
        <taxon>Basidiomycota</taxon>
        <taxon>Agaricomycotina</taxon>
        <taxon>Agaricomycetes</taxon>
        <taxon>Agaricomycetidae</taxon>
        <taxon>Boletales</taxon>
        <taxon>Boletineae</taxon>
        <taxon>Boletaceae</taxon>
        <taxon>Boletoideae</taxon>
        <taxon>Boletus</taxon>
    </lineage>
</organism>
<evidence type="ECO:0000313" key="3">
    <source>
        <dbReference type="Proteomes" id="UP001194468"/>
    </source>
</evidence>
<dbReference type="EMBL" id="WHUW01000051">
    <property type="protein sequence ID" value="KAF8431336.1"/>
    <property type="molecule type" value="Genomic_DNA"/>
</dbReference>
<gene>
    <name evidence="2" type="ORF">L210DRAFT_3764285</name>
</gene>
<dbReference type="PANTHER" id="PTHR32026:SF10">
    <property type="entry name" value="METHYLTRANSFERASE-LIKE PROTEIN 24-RELATED"/>
    <property type="match status" value="1"/>
</dbReference>
<sequence>MDRSGDRQSRAVAVGCKNTRTSLKAQGALCYHRSRFLVQLRPDSAVTLDKIDPFPSNGEFTLGLFPPVFSMPPSRRRVEVGGKWVCGLERIIPRKKRVIYSFGFKGESSFEADIMKVVPGCELYGYGFSVNSFGPEIELESDLKRRSHFFSYGLGPKEAFTPADNPKFYSLRTLMRAEWPRLYRLKVDIEGGEFDSLEWEHFPEFLEWWEKLEAAGLRPFFFEPNLVYVNLVRGVRPELIEYSFINIRGSHELISDRPLPRRNYLVV</sequence>
<keyword evidence="3" id="KW-1185">Reference proteome</keyword>
<accession>A0AAD4BIL5</accession>
<proteinExistence type="predicted"/>
<dbReference type="Pfam" id="PF13383">
    <property type="entry name" value="Methyltransf_22"/>
    <property type="match status" value="1"/>
</dbReference>
<dbReference type="AlphaFoldDB" id="A0AAD4BIL5"/>
<reference evidence="2" key="2">
    <citation type="journal article" date="2020" name="Nat. Commun.">
        <title>Large-scale genome sequencing of mycorrhizal fungi provides insights into the early evolution of symbiotic traits.</title>
        <authorList>
            <person name="Miyauchi S."/>
            <person name="Kiss E."/>
            <person name="Kuo A."/>
            <person name="Drula E."/>
            <person name="Kohler A."/>
            <person name="Sanchez-Garcia M."/>
            <person name="Morin E."/>
            <person name="Andreopoulos B."/>
            <person name="Barry K.W."/>
            <person name="Bonito G."/>
            <person name="Buee M."/>
            <person name="Carver A."/>
            <person name="Chen C."/>
            <person name="Cichocki N."/>
            <person name="Clum A."/>
            <person name="Culley D."/>
            <person name="Crous P.W."/>
            <person name="Fauchery L."/>
            <person name="Girlanda M."/>
            <person name="Hayes R.D."/>
            <person name="Keri Z."/>
            <person name="LaButti K."/>
            <person name="Lipzen A."/>
            <person name="Lombard V."/>
            <person name="Magnuson J."/>
            <person name="Maillard F."/>
            <person name="Murat C."/>
            <person name="Nolan M."/>
            <person name="Ohm R.A."/>
            <person name="Pangilinan J."/>
            <person name="Pereira M.F."/>
            <person name="Perotto S."/>
            <person name="Peter M."/>
            <person name="Pfister S."/>
            <person name="Riley R."/>
            <person name="Sitrit Y."/>
            <person name="Stielow J.B."/>
            <person name="Szollosi G."/>
            <person name="Zifcakova L."/>
            <person name="Stursova M."/>
            <person name="Spatafora J.W."/>
            <person name="Tedersoo L."/>
            <person name="Vaario L.M."/>
            <person name="Yamada A."/>
            <person name="Yan M."/>
            <person name="Wang P."/>
            <person name="Xu J."/>
            <person name="Bruns T."/>
            <person name="Baldrian P."/>
            <person name="Vilgalys R."/>
            <person name="Dunand C."/>
            <person name="Henrissat B."/>
            <person name="Grigoriev I.V."/>
            <person name="Hibbett D."/>
            <person name="Nagy L.G."/>
            <person name="Martin F.M."/>
        </authorList>
    </citation>
    <scope>NUCLEOTIDE SEQUENCE</scope>
    <source>
        <strain evidence="2">BED1</strain>
    </source>
</reference>
<dbReference type="InterPro" id="IPR025714">
    <property type="entry name" value="Methyltranfer_dom"/>
</dbReference>
<name>A0AAD4BIL5_BOLED</name>